<evidence type="ECO:0000313" key="2">
    <source>
        <dbReference type="EMBL" id="DAD19233.1"/>
    </source>
</evidence>
<proteinExistence type="predicted"/>
<dbReference type="GO" id="GO:0004806">
    <property type="term" value="F:triacylglycerol lipase activity"/>
    <property type="evidence" value="ECO:0007669"/>
    <property type="project" value="InterPro"/>
</dbReference>
<evidence type="ECO:0000259" key="1">
    <source>
        <dbReference type="Pfam" id="PF01764"/>
    </source>
</evidence>
<dbReference type="SUPFAM" id="SSF53474">
    <property type="entry name" value="alpha/beta-Hydrolases"/>
    <property type="match status" value="1"/>
</dbReference>
<dbReference type="Proteomes" id="UP000607653">
    <property type="component" value="Unassembled WGS sequence"/>
</dbReference>
<dbReference type="GO" id="GO:0006629">
    <property type="term" value="P:lipid metabolic process"/>
    <property type="evidence" value="ECO:0007669"/>
    <property type="project" value="InterPro"/>
</dbReference>
<feature type="domain" description="Fungal lipase-type" evidence="1">
    <location>
        <begin position="236"/>
        <end position="393"/>
    </location>
</feature>
<evidence type="ECO:0000313" key="3">
    <source>
        <dbReference type="Proteomes" id="UP000607653"/>
    </source>
</evidence>
<dbReference type="Pfam" id="PF01764">
    <property type="entry name" value="Lipase_3"/>
    <property type="match status" value="1"/>
</dbReference>
<sequence>MAAKATEKRWYRVSFGDSSHIRCSVSELQELTNPLISWIFFFYSYSMAACNETINLLENPNAGWFIVLVCKIQKILLLLSGRLKRMGDKLEFTLNLVYLNGGIVHMVLRTISGISNLIRSIHSPTLVIPNRGSEDFMSLVSLVDGRTELHRSVSGLLSFPWAELDERTINRINTQDLCIMAAKVAYENKAYVHKVVTKHWKMHLVGFFEFYNECSMNYDTQAFIFCDRKSSIRLIVVAFRGTEIFNAADWLTDLDISWASIPGIGKVHQGFMKALGLHQAETNGVGSRKHAEAGNKSLAYYTIREKLKRLLKRNQAVKILVTGHSLGGALAILFVAKLVHEKEEAILNKLLRVYTFGQPRVGDETFRSSMARRLKGKYVRVVYRYDIVPRLPFGSPVTPFAHFGKCIYYTNWYQKQVLEKEPDENYFNPLYFIPMHWNAWMDLFRALFVGFQQGESFEENLLSLLERFVGLLIPGVSSHSPRDYINCARLCPDHT</sequence>
<name>A0A822XHS8_NELNU</name>
<dbReference type="InterPro" id="IPR002921">
    <property type="entry name" value="Fungal_lipase-type"/>
</dbReference>
<organism evidence="2 3">
    <name type="scientific">Nelumbo nucifera</name>
    <name type="common">Sacred lotus</name>
    <dbReference type="NCBI Taxonomy" id="4432"/>
    <lineage>
        <taxon>Eukaryota</taxon>
        <taxon>Viridiplantae</taxon>
        <taxon>Streptophyta</taxon>
        <taxon>Embryophyta</taxon>
        <taxon>Tracheophyta</taxon>
        <taxon>Spermatophyta</taxon>
        <taxon>Magnoliopsida</taxon>
        <taxon>Proteales</taxon>
        <taxon>Nelumbonaceae</taxon>
        <taxon>Nelumbo</taxon>
    </lineage>
</organism>
<keyword evidence="3" id="KW-1185">Reference proteome</keyword>
<dbReference type="PANTHER" id="PTHR46086:SF17">
    <property type="entry name" value="ALPHA_BETA-HYDROLASES SUPERFAMILY PROTEIN"/>
    <property type="match status" value="1"/>
</dbReference>
<protein>
    <recommendedName>
        <fullName evidence="1">Fungal lipase-type domain-containing protein</fullName>
    </recommendedName>
</protein>
<accession>A0A822XHS8</accession>
<reference evidence="2 3" key="1">
    <citation type="journal article" date="2020" name="Mol. Biol. Evol.">
        <title>Distinct Expression and Methylation Patterns for Genes with Different Fates following a Single Whole-Genome Duplication in Flowering Plants.</title>
        <authorList>
            <person name="Shi T."/>
            <person name="Rahmani R.S."/>
            <person name="Gugger P.F."/>
            <person name="Wang M."/>
            <person name="Li H."/>
            <person name="Zhang Y."/>
            <person name="Li Z."/>
            <person name="Wang Q."/>
            <person name="Van de Peer Y."/>
            <person name="Marchal K."/>
            <person name="Chen J."/>
        </authorList>
    </citation>
    <scope>NUCLEOTIDE SEQUENCE [LARGE SCALE GENOMIC DNA]</scope>
    <source>
        <tissue evidence="2">Leaf</tissue>
    </source>
</reference>
<comment type="caution">
    <text evidence="2">The sequence shown here is derived from an EMBL/GenBank/DDBJ whole genome shotgun (WGS) entry which is preliminary data.</text>
</comment>
<dbReference type="PANTHER" id="PTHR46086">
    <property type="entry name" value="ALPHA/BETA-HYDROLASES SUPERFAMILY PROTEIN"/>
    <property type="match status" value="1"/>
</dbReference>
<dbReference type="InterPro" id="IPR029058">
    <property type="entry name" value="AB_hydrolase_fold"/>
</dbReference>
<dbReference type="InterPro" id="IPR044819">
    <property type="entry name" value="OBL-like"/>
</dbReference>
<dbReference type="Gene3D" id="3.40.50.1820">
    <property type="entry name" value="alpha/beta hydrolase"/>
    <property type="match status" value="1"/>
</dbReference>
<dbReference type="CDD" id="cd00519">
    <property type="entry name" value="Lipase_3"/>
    <property type="match status" value="1"/>
</dbReference>
<dbReference type="AlphaFoldDB" id="A0A822XHS8"/>
<dbReference type="EMBL" id="DUZY01000001">
    <property type="protein sequence ID" value="DAD19233.1"/>
    <property type="molecule type" value="Genomic_DNA"/>
</dbReference>
<gene>
    <name evidence="2" type="ORF">HUJ06_020696</name>
</gene>